<dbReference type="InterPro" id="IPR018303">
    <property type="entry name" value="ATPase_P-typ_P_site"/>
</dbReference>
<dbReference type="Proteomes" id="UP001487740">
    <property type="component" value="Unassembled WGS sequence"/>
</dbReference>
<feature type="region of interest" description="Disordered" evidence="14">
    <location>
        <begin position="1447"/>
        <end position="1492"/>
    </location>
</feature>
<evidence type="ECO:0000313" key="19">
    <source>
        <dbReference type="Proteomes" id="UP001487740"/>
    </source>
</evidence>
<feature type="transmembrane region" description="Helical" evidence="13">
    <location>
        <begin position="32"/>
        <end position="52"/>
    </location>
</feature>
<dbReference type="Gene3D" id="1.20.1110.10">
    <property type="entry name" value="Calcium-transporting ATPase, transmembrane domain"/>
    <property type="match status" value="1"/>
</dbReference>
<name>A0AAW0SL13_SCYPA</name>
<dbReference type="PROSITE" id="PS00154">
    <property type="entry name" value="ATPASE_E1_E2"/>
    <property type="match status" value="1"/>
</dbReference>
<dbReference type="Pfam" id="PF12409">
    <property type="entry name" value="P5-ATPase"/>
    <property type="match status" value="1"/>
</dbReference>
<keyword evidence="4 13" id="KW-0812">Transmembrane</keyword>
<dbReference type="NCBIfam" id="TIGR01657">
    <property type="entry name" value="P-ATPase-V"/>
    <property type="match status" value="1"/>
</dbReference>
<evidence type="ECO:0000256" key="13">
    <source>
        <dbReference type="RuleBase" id="RU362082"/>
    </source>
</evidence>
<evidence type="ECO:0000256" key="3">
    <source>
        <dbReference type="ARBA" id="ARBA00022553"/>
    </source>
</evidence>
<comment type="similarity">
    <text evidence="2 13">Belongs to the cation transport ATPase (P-type) (TC 3.A.3) family. Type V subfamily.</text>
</comment>
<sequence>MLGRRKAKGDCLNLGTKEELEVTGYRSDRLKLGLTVVATVLSGGLLLLLLTWRPSIRLAFTHRRCSLRDANRLLIKDIYNQLWEEEVVRDGEHLYFINRKLKYVWDDATCTFVRLRPTDHAPTFSTFHNGAAGLTGKEAVRRHELFGENFMKIDVLSVWQLLIQQAINPFYIFQVFTVILWCIQDYYVYSSCIVTLSVISISIMVWETRRQSIALRETVTSQSEMTVIRDGKRAVLSSRDVVPGDVVLVDSVTTRLEVDAVLLHGTVITNEAMLTGESLPVTKVAVPLEDDALFCEEEHKHHLLYSGTQVLQVRGALEVPAIVIKTGFYTARGELVRSILFPKPTDFHFYKDLMKMLSIFLLLGCAAMGWSFYKKSSQGNTFWVTLVYSLDLVTFVVPPLLPATLTAINVWAQQRLKKKKVYCLSSNYISQAGSVDLVCFDKTGTLTEEDLDLAGVMQCSGSDLKPPQEDLTHLPPGEPLTKALATCHSLALIDGKLKGSPLDVKIFTGIAWEGRVVGHSLLHDLSHMQDDRIVGHLFPQDHIHTQEGRITGQQLLSDNKALQEPTNTKNTDYGMEAQLLVWPQAANDADHNQYEVAILRIFPFESSEQRMTVVAKAKMNTSIEVFIKGAPERVATLCSPNTVPGLLEAAVGWYTHQGLRVLAVAGKTLEGHTWDQVKIQPREELEKNATFLGLVLLQNKLKVETPPVLATLHNAHLTPVMVTGDSLLTALSVAQQSGLVLPGHQIIIVKAMMEASSSKAAQHLKVFYYDADQTKSLKNQKLMPVRSDNYVLATDGETFDLLASAQDKSTFYRVLHKGRVFARMKPDQKITVVETLQHLGHHVAMCGDGCNDCGALKAADAGISLSSAEASVAAPFTSRQENITCVPVLIREGRAVLVSIFSTFKYNVVATFGALLCVMWNFEVNTEPSDAQYVIMDLMLMTVPPLVMGCTHAASNLSTKRPHHRILNFITIVSIFSYIAFQFTVYWGMLTYLRMQSWFVPLVPHENIWPPEKSYENTILILVCFYFLVIGVFVFSHAAPHLKPIYTNYVLTIHLVLASAFCLFLNFYTGQWYLDLLNLMLIPDAGFAGTLFFIMCIILVGCFVWERWLLYGVLDKYIMPFFLRHCGKKHLYVKIEEELKNNSEWPVLTEAPDYEDELTCAAEEKLMDGMTFGGEEYDDDDDVEKAMFVRKLTRRHRFNATVTHISENKRNSHSSSEAATATTTATTTAASLSNDGPQDEHKPLVTQNSGGYREPWDSVPFSEESEHRKSFNQSVRHQFMKGTGGGFRTFKGSIKRQAGYDESAAQPYEVVPLSGYNEGHQEAVYSTISEIPPSDYKQPYEATDNPKQERQETEESKNEVGMQEDTEWRADMREKGGYEENNQKVRVETFEHKFKNPDADNNQSLMQQMSVAWRHISGSPLLPACSERKTFRESAAAETWCKDLLYDVPKPPRPVEQPYSPAGEGASQSFPLPPPVTPGEVDPQQTGQKYNC</sequence>
<keyword evidence="7 13" id="KW-0067">ATP-binding</keyword>
<comment type="subcellular location">
    <subcellularLocation>
        <location evidence="1 13">Membrane</location>
        <topology evidence="1 13">Multi-pass membrane protein</topology>
    </subcellularLocation>
</comment>
<dbReference type="SFLD" id="SFLDS00003">
    <property type="entry name" value="Haloacid_Dehalogenase"/>
    <property type="match status" value="1"/>
</dbReference>
<evidence type="ECO:0000256" key="12">
    <source>
        <dbReference type="ARBA" id="ARBA00049360"/>
    </source>
</evidence>
<dbReference type="InterPro" id="IPR044492">
    <property type="entry name" value="P_typ_ATPase_HD_dom"/>
</dbReference>
<dbReference type="InterPro" id="IPR047819">
    <property type="entry name" value="P5A-ATPase_N"/>
</dbReference>
<dbReference type="GO" id="GO:0015203">
    <property type="term" value="F:polyamine transmembrane transporter activity"/>
    <property type="evidence" value="ECO:0007669"/>
    <property type="project" value="TreeGrafter"/>
</dbReference>
<feature type="transmembrane region" description="Helical" evidence="13">
    <location>
        <begin position="187"/>
        <end position="206"/>
    </location>
</feature>
<dbReference type="PRINTS" id="PR00119">
    <property type="entry name" value="CATATPASE"/>
</dbReference>
<feature type="domain" description="P5B-type ATPase N-terminal" evidence="17">
    <location>
        <begin position="17"/>
        <end position="83"/>
    </location>
</feature>
<dbReference type="InterPro" id="IPR001757">
    <property type="entry name" value="P_typ_ATPase"/>
</dbReference>
<keyword evidence="5 13" id="KW-0479">Metal-binding</keyword>
<dbReference type="InterPro" id="IPR023214">
    <property type="entry name" value="HAD_sf"/>
</dbReference>
<evidence type="ECO:0000256" key="4">
    <source>
        <dbReference type="ARBA" id="ARBA00022692"/>
    </source>
</evidence>
<dbReference type="Pfam" id="PF00690">
    <property type="entry name" value="Cation_ATPase_N"/>
    <property type="match status" value="1"/>
</dbReference>
<feature type="transmembrane region" description="Helical" evidence="13">
    <location>
        <begin position="1019"/>
        <end position="1039"/>
    </location>
</feature>
<dbReference type="SFLD" id="SFLDF00027">
    <property type="entry name" value="p-type_atpase"/>
    <property type="match status" value="1"/>
</dbReference>
<feature type="domain" description="P-type ATPase A" evidence="15">
    <location>
        <begin position="221"/>
        <end position="338"/>
    </location>
</feature>
<feature type="compositionally biased region" description="Low complexity" evidence="14">
    <location>
        <begin position="1218"/>
        <end position="1230"/>
    </location>
</feature>
<dbReference type="SUPFAM" id="SSF56784">
    <property type="entry name" value="HAD-like"/>
    <property type="match status" value="1"/>
</dbReference>
<feature type="transmembrane region" description="Helical" evidence="13">
    <location>
        <begin position="1087"/>
        <end position="1110"/>
    </location>
</feature>
<feature type="region of interest" description="Disordered" evidence="14">
    <location>
        <begin position="1203"/>
        <end position="1272"/>
    </location>
</feature>
<keyword evidence="19" id="KW-1185">Reference proteome</keyword>
<dbReference type="GO" id="GO:0046872">
    <property type="term" value="F:metal ion binding"/>
    <property type="evidence" value="ECO:0007669"/>
    <property type="project" value="UniProtKB-UniRule"/>
</dbReference>
<dbReference type="GO" id="GO:0140358">
    <property type="term" value="F:P-type transmembrane transporter activity"/>
    <property type="evidence" value="ECO:0007669"/>
    <property type="project" value="InterPro"/>
</dbReference>
<dbReference type="NCBIfam" id="TIGR01494">
    <property type="entry name" value="ATPase_P-type"/>
    <property type="match status" value="2"/>
</dbReference>
<keyword evidence="9 13" id="KW-1278">Translocase</keyword>
<dbReference type="PANTHER" id="PTHR45630">
    <property type="entry name" value="CATION-TRANSPORTING ATPASE-RELATED"/>
    <property type="match status" value="1"/>
</dbReference>
<dbReference type="Pfam" id="PF00122">
    <property type="entry name" value="E1-E2_ATPase"/>
    <property type="match status" value="1"/>
</dbReference>
<dbReference type="PANTHER" id="PTHR45630:SF8">
    <property type="entry name" value="CATION-TRANSPORTING ATPASE"/>
    <property type="match status" value="1"/>
</dbReference>
<evidence type="ECO:0000259" key="17">
    <source>
        <dbReference type="Pfam" id="PF12409"/>
    </source>
</evidence>
<evidence type="ECO:0000256" key="11">
    <source>
        <dbReference type="ARBA" id="ARBA00023136"/>
    </source>
</evidence>
<dbReference type="Pfam" id="PF13246">
    <property type="entry name" value="Cation_ATPase"/>
    <property type="match status" value="1"/>
</dbReference>
<feature type="transmembrane region" description="Helical" evidence="13">
    <location>
        <begin position="353"/>
        <end position="372"/>
    </location>
</feature>
<protein>
    <recommendedName>
        <fullName evidence="13">Cation-transporting ATPase</fullName>
        <ecNumber evidence="13">7.2.2.-</ecNumber>
    </recommendedName>
</protein>
<feature type="domain" description="Cation-transporting P-type ATPase N-terminal" evidence="16">
    <location>
        <begin position="127"/>
        <end position="181"/>
    </location>
</feature>
<evidence type="ECO:0000256" key="14">
    <source>
        <dbReference type="SAM" id="MobiDB-lite"/>
    </source>
</evidence>
<feature type="compositionally biased region" description="Basic and acidic residues" evidence="14">
    <location>
        <begin position="1344"/>
        <end position="1358"/>
    </location>
</feature>
<comment type="catalytic activity">
    <reaction evidence="12 13">
        <text>ATP + H2O = ADP + phosphate + H(+)</text>
        <dbReference type="Rhea" id="RHEA:13065"/>
        <dbReference type="ChEBI" id="CHEBI:15377"/>
        <dbReference type="ChEBI" id="CHEBI:15378"/>
        <dbReference type="ChEBI" id="CHEBI:30616"/>
        <dbReference type="ChEBI" id="CHEBI:43474"/>
        <dbReference type="ChEBI" id="CHEBI:456216"/>
    </reaction>
</comment>
<dbReference type="SUPFAM" id="SSF81660">
    <property type="entry name" value="Metal cation-transporting ATPase, ATP-binding domain N"/>
    <property type="match status" value="1"/>
</dbReference>
<dbReference type="SUPFAM" id="SSF81653">
    <property type="entry name" value="Calcium ATPase, transduction domain A"/>
    <property type="match status" value="1"/>
</dbReference>
<feature type="region of interest" description="Disordered" evidence="14">
    <location>
        <begin position="1329"/>
        <end position="1366"/>
    </location>
</feature>
<evidence type="ECO:0000256" key="7">
    <source>
        <dbReference type="ARBA" id="ARBA00022840"/>
    </source>
</evidence>
<evidence type="ECO:0000256" key="6">
    <source>
        <dbReference type="ARBA" id="ARBA00022741"/>
    </source>
</evidence>
<dbReference type="Gene3D" id="3.40.1110.10">
    <property type="entry name" value="Calcium-transporting ATPase, cytoplasmic domain N"/>
    <property type="match status" value="1"/>
</dbReference>
<keyword evidence="6 13" id="KW-0547">Nucleotide-binding</keyword>
<feature type="compositionally biased region" description="Polar residues" evidence="14">
    <location>
        <begin position="1483"/>
        <end position="1492"/>
    </location>
</feature>
<accession>A0AAW0SL13</accession>
<comment type="caution">
    <text evidence="18">The sequence shown here is derived from an EMBL/GenBank/DDBJ whole genome shotgun (WGS) entry which is preliminary data.</text>
</comment>
<gene>
    <name evidence="18" type="ORF">O3P69_008426</name>
</gene>
<evidence type="ECO:0000256" key="9">
    <source>
        <dbReference type="ARBA" id="ARBA00022967"/>
    </source>
</evidence>
<dbReference type="InterPro" id="IPR023299">
    <property type="entry name" value="ATPase_P-typ_cyto_dom_N"/>
</dbReference>
<dbReference type="InterPro" id="IPR023298">
    <property type="entry name" value="ATPase_P-typ_TM_dom_sf"/>
</dbReference>
<dbReference type="Gene3D" id="2.70.150.10">
    <property type="entry name" value="Calcium-transporting ATPase, cytoplasmic transduction domain A"/>
    <property type="match status" value="1"/>
</dbReference>
<dbReference type="InterPro" id="IPR004014">
    <property type="entry name" value="ATPase_P-typ_cation-transptr_N"/>
</dbReference>
<evidence type="ECO:0000259" key="16">
    <source>
        <dbReference type="Pfam" id="PF00690"/>
    </source>
</evidence>
<evidence type="ECO:0000256" key="2">
    <source>
        <dbReference type="ARBA" id="ARBA00006000"/>
    </source>
</evidence>
<dbReference type="GO" id="GO:0006874">
    <property type="term" value="P:intracellular calcium ion homeostasis"/>
    <property type="evidence" value="ECO:0007669"/>
    <property type="project" value="TreeGrafter"/>
</dbReference>
<proteinExistence type="inferred from homology"/>
<keyword evidence="11 13" id="KW-0472">Membrane</keyword>
<dbReference type="EMBL" id="JARAKH010000049">
    <property type="protein sequence ID" value="KAK8375611.1"/>
    <property type="molecule type" value="Genomic_DNA"/>
</dbReference>
<dbReference type="InterPro" id="IPR006544">
    <property type="entry name" value="P-type_TPase_V"/>
</dbReference>
<dbReference type="GO" id="GO:0016887">
    <property type="term" value="F:ATP hydrolysis activity"/>
    <property type="evidence" value="ECO:0007669"/>
    <property type="project" value="InterPro"/>
</dbReference>
<dbReference type="SUPFAM" id="SSF81665">
    <property type="entry name" value="Calcium ATPase, transmembrane domain M"/>
    <property type="match status" value="1"/>
</dbReference>
<keyword evidence="8 13" id="KW-0460">Magnesium</keyword>
<feature type="transmembrane region" description="Helical" evidence="13">
    <location>
        <begin position="161"/>
        <end position="181"/>
    </location>
</feature>
<organism evidence="18 19">
    <name type="scientific">Scylla paramamosain</name>
    <name type="common">Mud crab</name>
    <dbReference type="NCBI Taxonomy" id="85552"/>
    <lineage>
        <taxon>Eukaryota</taxon>
        <taxon>Metazoa</taxon>
        <taxon>Ecdysozoa</taxon>
        <taxon>Arthropoda</taxon>
        <taxon>Crustacea</taxon>
        <taxon>Multicrustacea</taxon>
        <taxon>Malacostraca</taxon>
        <taxon>Eumalacostraca</taxon>
        <taxon>Eucarida</taxon>
        <taxon>Decapoda</taxon>
        <taxon>Pleocyemata</taxon>
        <taxon>Brachyura</taxon>
        <taxon>Eubrachyura</taxon>
        <taxon>Portunoidea</taxon>
        <taxon>Portunidae</taxon>
        <taxon>Portuninae</taxon>
        <taxon>Scylla</taxon>
    </lineage>
</organism>
<keyword evidence="3" id="KW-0597">Phosphoprotein</keyword>
<evidence type="ECO:0000256" key="8">
    <source>
        <dbReference type="ARBA" id="ARBA00022842"/>
    </source>
</evidence>
<evidence type="ECO:0000259" key="15">
    <source>
        <dbReference type="Pfam" id="PF00122"/>
    </source>
</evidence>
<feature type="transmembrane region" description="Helical" evidence="13">
    <location>
        <begin position="392"/>
        <end position="412"/>
    </location>
</feature>
<dbReference type="GO" id="GO:0016020">
    <property type="term" value="C:membrane"/>
    <property type="evidence" value="ECO:0007669"/>
    <property type="project" value="UniProtKB-SubCell"/>
</dbReference>
<dbReference type="EC" id="7.2.2.-" evidence="13"/>
<dbReference type="SFLD" id="SFLDG00002">
    <property type="entry name" value="C1.7:_P-type_atpase_like"/>
    <property type="match status" value="1"/>
</dbReference>
<dbReference type="InterPro" id="IPR008250">
    <property type="entry name" value="ATPase_P-typ_transduc_dom_A_sf"/>
</dbReference>
<feature type="transmembrane region" description="Helical" evidence="13">
    <location>
        <begin position="966"/>
        <end position="989"/>
    </location>
</feature>
<dbReference type="Gene3D" id="3.40.50.1000">
    <property type="entry name" value="HAD superfamily/HAD-like"/>
    <property type="match status" value="2"/>
</dbReference>
<dbReference type="FunFam" id="1.20.1110.10:FF:000023">
    <property type="entry name" value="Cation-transporting ATPase"/>
    <property type="match status" value="1"/>
</dbReference>
<feature type="transmembrane region" description="Helical" evidence="13">
    <location>
        <begin position="904"/>
        <end position="922"/>
    </location>
</feature>
<reference evidence="18 19" key="1">
    <citation type="submission" date="2023-03" db="EMBL/GenBank/DDBJ databases">
        <title>High-quality genome of Scylla paramamosain provides insights in environmental adaptation.</title>
        <authorList>
            <person name="Zhang L."/>
        </authorList>
    </citation>
    <scope>NUCLEOTIDE SEQUENCE [LARGE SCALE GENOMIC DNA]</scope>
    <source>
        <strain evidence="18">LZ_2023a</strain>
        <tissue evidence="18">Muscle</tissue>
    </source>
</reference>
<dbReference type="FunFam" id="3.40.50.1000:FF:000068">
    <property type="entry name" value="Cation-transporting ATPase"/>
    <property type="match status" value="1"/>
</dbReference>
<evidence type="ECO:0000256" key="1">
    <source>
        <dbReference type="ARBA" id="ARBA00004141"/>
    </source>
</evidence>
<dbReference type="InterPro" id="IPR059000">
    <property type="entry name" value="ATPase_P-type_domA"/>
</dbReference>
<feature type="transmembrane region" description="Helical" evidence="13">
    <location>
        <begin position="934"/>
        <end position="954"/>
    </location>
</feature>
<evidence type="ECO:0000256" key="10">
    <source>
        <dbReference type="ARBA" id="ARBA00022989"/>
    </source>
</evidence>
<feature type="transmembrane region" description="Helical" evidence="13">
    <location>
        <begin position="1046"/>
        <end position="1067"/>
    </location>
</feature>
<dbReference type="InterPro" id="IPR036412">
    <property type="entry name" value="HAD-like_sf"/>
</dbReference>
<dbReference type="GO" id="GO:0019829">
    <property type="term" value="F:ATPase-coupled monoatomic cation transmembrane transporter activity"/>
    <property type="evidence" value="ECO:0007669"/>
    <property type="project" value="UniProtKB-UniRule"/>
</dbReference>
<evidence type="ECO:0000313" key="18">
    <source>
        <dbReference type="EMBL" id="KAK8375611.1"/>
    </source>
</evidence>
<dbReference type="GO" id="GO:0005524">
    <property type="term" value="F:ATP binding"/>
    <property type="evidence" value="ECO:0007669"/>
    <property type="project" value="UniProtKB-UniRule"/>
</dbReference>
<keyword evidence="10 13" id="KW-1133">Transmembrane helix</keyword>
<evidence type="ECO:0000256" key="5">
    <source>
        <dbReference type="ARBA" id="ARBA00022723"/>
    </source>
</evidence>